<feature type="binding site" evidence="6">
    <location>
        <position position="84"/>
    </location>
    <ligand>
        <name>S-adenosyl-L-methionine</name>
        <dbReference type="ChEBI" id="CHEBI:59789"/>
    </ligand>
</feature>
<comment type="caution">
    <text evidence="7">The sequence shown here is derived from an EMBL/GenBank/DDBJ whole genome shotgun (WGS) entry which is preliminary data.</text>
</comment>
<evidence type="ECO:0000313" key="7">
    <source>
        <dbReference type="EMBL" id="MBO8468292.1"/>
    </source>
</evidence>
<dbReference type="InterPro" id="IPR029063">
    <property type="entry name" value="SAM-dependent_MTases_sf"/>
</dbReference>
<evidence type="ECO:0000256" key="4">
    <source>
        <dbReference type="ARBA" id="ARBA00022679"/>
    </source>
</evidence>
<dbReference type="AlphaFoldDB" id="A0A9D9I959"/>
<dbReference type="EMBL" id="JADIMF010000012">
    <property type="protein sequence ID" value="MBO8468292.1"/>
    <property type="molecule type" value="Genomic_DNA"/>
</dbReference>
<evidence type="ECO:0000256" key="2">
    <source>
        <dbReference type="ARBA" id="ARBA00022552"/>
    </source>
</evidence>
<evidence type="ECO:0000256" key="3">
    <source>
        <dbReference type="ARBA" id="ARBA00022603"/>
    </source>
</evidence>
<comment type="similarity">
    <text evidence="6">Belongs to the methyltransferase superfamily. RNA methyltransferase RsmG family.</text>
</comment>
<dbReference type="PIRSF" id="PIRSF003078">
    <property type="entry name" value="GidB"/>
    <property type="match status" value="1"/>
</dbReference>
<keyword evidence="3 6" id="KW-0489">Methyltransferase</keyword>
<name>A0A9D9I959_9SPIO</name>
<dbReference type="EC" id="2.1.1.-" evidence="6"/>
<evidence type="ECO:0000313" key="8">
    <source>
        <dbReference type="Proteomes" id="UP000810292"/>
    </source>
</evidence>
<sequence length="215" mass="24305">MDKELLSSGLERIGISVSDELIDRMRLYLDEILLFNPSLKLVGDKDPDEIVIRHILDSAAAYPVFIDNTEASSVIADMGSGAGFPGVVLSMLFPDRHFVLIERMQRRSRFLKGVLVRTGLKNAEVCDYDIKEAERSFDAVTCRAFHPIYDVAEDVVNLLKENAPLLLYKGQRNSALSELDVLRGEGWNFDDEIVKLKVPYLDEARTMVVLRNLMK</sequence>
<evidence type="ECO:0000256" key="5">
    <source>
        <dbReference type="ARBA" id="ARBA00022691"/>
    </source>
</evidence>
<dbReference type="NCBIfam" id="TIGR00138">
    <property type="entry name" value="rsmG_gidB"/>
    <property type="match status" value="1"/>
</dbReference>
<reference evidence="7" key="2">
    <citation type="journal article" date="2021" name="PeerJ">
        <title>Extensive microbial diversity within the chicken gut microbiome revealed by metagenomics and culture.</title>
        <authorList>
            <person name="Gilroy R."/>
            <person name="Ravi A."/>
            <person name="Getino M."/>
            <person name="Pursley I."/>
            <person name="Horton D.L."/>
            <person name="Alikhan N.F."/>
            <person name="Baker D."/>
            <person name="Gharbi K."/>
            <person name="Hall N."/>
            <person name="Watson M."/>
            <person name="Adriaenssens E.M."/>
            <person name="Foster-Nyarko E."/>
            <person name="Jarju S."/>
            <person name="Secka A."/>
            <person name="Antonio M."/>
            <person name="Oren A."/>
            <person name="Chaudhuri R.R."/>
            <person name="La Ragione R."/>
            <person name="Hildebrand F."/>
            <person name="Pallen M.J."/>
        </authorList>
    </citation>
    <scope>NUCLEOTIDE SEQUENCE</scope>
    <source>
        <strain evidence="7">14700</strain>
    </source>
</reference>
<feature type="binding site" evidence="6">
    <location>
        <position position="143"/>
    </location>
    <ligand>
        <name>S-adenosyl-L-methionine</name>
        <dbReference type="ChEBI" id="CHEBI:59789"/>
    </ligand>
</feature>
<dbReference type="PANTHER" id="PTHR31760:SF0">
    <property type="entry name" value="S-ADENOSYL-L-METHIONINE-DEPENDENT METHYLTRANSFERASES SUPERFAMILY PROTEIN"/>
    <property type="match status" value="1"/>
</dbReference>
<accession>A0A9D9I959</accession>
<feature type="binding site" evidence="6">
    <location>
        <position position="79"/>
    </location>
    <ligand>
        <name>S-adenosyl-L-methionine</name>
        <dbReference type="ChEBI" id="CHEBI:59789"/>
    </ligand>
</feature>
<protein>
    <recommendedName>
        <fullName evidence="6">Ribosomal RNA small subunit methyltransferase G</fullName>
        <ecNumber evidence="6">2.1.1.-</ecNumber>
    </recommendedName>
    <alternativeName>
        <fullName evidence="6">16S rRNA 7-methylguanosine methyltransferase</fullName>
        <shortName evidence="6">16S rRNA m7G methyltransferase</shortName>
    </alternativeName>
</protein>
<keyword evidence="1 6" id="KW-0963">Cytoplasm</keyword>
<keyword evidence="2 6" id="KW-0698">rRNA processing</keyword>
<proteinExistence type="inferred from homology"/>
<organism evidence="7 8">
    <name type="scientific">Candidatus Ornithospirochaeta stercoravium</name>
    <dbReference type="NCBI Taxonomy" id="2840897"/>
    <lineage>
        <taxon>Bacteria</taxon>
        <taxon>Pseudomonadati</taxon>
        <taxon>Spirochaetota</taxon>
        <taxon>Spirochaetia</taxon>
        <taxon>Spirochaetales</taxon>
        <taxon>Spirochaetaceae</taxon>
        <taxon>Spirochaetaceae incertae sedis</taxon>
        <taxon>Candidatus Ornithospirochaeta</taxon>
    </lineage>
</organism>
<keyword evidence="4 6" id="KW-0808">Transferase</keyword>
<dbReference type="InterPro" id="IPR003682">
    <property type="entry name" value="rRNA_ssu_MeTfrase_G"/>
</dbReference>
<dbReference type="Pfam" id="PF02527">
    <property type="entry name" value="GidB"/>
    <property type="match status" value="1"/>
</dbReference>
<dbReference type="SUPFAM" id="SSF53335">
    <property type="entry name" value="S-adenosyl-L-methionine-dependent methyltransferases"/>
    <property type="match status" value="1"/>
</dbReference>
<dbReference type="HAMAP" id="MF_00074">
    <property type="entry name" value="16SrRNA_methyltr_G"/>
    <property type="match status" value="1"/>
</dbReference>
<dbReference type="Gene3D" id="3.40.50.150">
    <property type="entry name" value="Vaccinia Virus protein VP39"/>
    <property type="match status" value="1"/>
</dbReference>
<dbReference type="PANTHER" id="PTHR31760">
    <property type="entry name" value="S-ADENOSYL-L-METHIONINE-DEPENDENT METHYLTRANSFERASES SUPERFAMILY PROTEIN"/>
    <property type="match status" value="1"/>
</dbReference>
<keyword evidence="5 6" id="KW-0949">S-adenosyl-L-methionine</keyword>
<dbReference type="Proteomes" id="UP000810292">
    <property type="component" value="Unassembled WGS sequence"/>
</dbReference>
<dbReference type="GO" id="GO:0070043">
    <property type="term" value="F:rRNA (guanine-N7-)-methyltransferase activity"/>
    <property type="evidence" value="ECO:0007669"/>
    <property type="project" value="UniProtKB-UniRule"/>
</dbReference>
<dbReference type="GO" id="GO:0005829">
    <property type="term" value="C:cytosol"/>
    <property type="evidence" value="ECO:0007669"/>
    <property type="project" value="TreeGrafter"/>
</dbReference>
<comment type="subcellular location">
    <subcellularLocation>
        <location evidence="6">Cytoplasm</location>
    </subcellularLocation>
</comment>
<evidence type="ECO:0000256" key="1">
    <source>
        <dbReference type="ARBA" id="ARBA00022490"/>
    </source>
</evidence>
<reference evidence="7" key="1">
    <citation type="submission" date="2020-10" db="EMBL/GenBank/DDBJ databases">
        <authorList>
            <person name="Gilroy R."/>
        </authorList>
    </citation>
    <scope>NUCLEOTIDE SEQUENCE</scope>
    <source>
        <strain evidence="7">14700</strain>
    </source>
</reference>
<evidence type="ECO:0000256" key="6">
    <source>
        <dbReference type="HAMAP-Rule" id="MF_00074"/>
    </source>
</evidence>
<comment type="caution">
    <text evidence="6">Lacks conserved residue(s) required for the propagation of feature annotation.</text>
</comment>
<comment type="function">
    <text evidence="6">Specifically methylates the N7 position of a guanine in 16S rRNA.</text>
</comment>
<gene>
    <name evidence="6 7" type="primary">rsmG</name>
    <name evidence="7" type="ORF">IAA72_00720</name>
</gene>